<dbReference type="SUPFAM" id="SSF56672">
    <property type="entry name" value="DNA/RNA polymerases"/>
    <property type="match status" value="1"/>
</dbReference>
<protein>
    <submittedName>
        <fullName evidence="3">Uncharacterized protein LOC109705035</fullName>
    </submittedName>
</protein>
<dbReference type="InterPro" id="IPR043128">
    <property type="entry name" value="Rev_trsase/Diguanyl_cyclase"/>
</dbReference>
<dbReference type="PANTHER" id="PTHR48475:SF1">
    <property type="entry name" value="RNASE H TYPE-1 DOMAIN-CONTAINING PROTEIN"/>
    <property type="match status" value="1"/>
</dbReference>
<dbReference type="InterPro" id="IPR036397">
    <property type="entry name" value="RNaseH_sf"/>
</dbReference>
<accession>A0A6P5EDR0</accession>
<organism evidence="2 3">
    <name type="scientific">Ananas comosus</name>
    <name type="common">Pineapple</name>
    <name type="synonym">Ananas ananas</name>
    <dbReference type="NCBI Taxonomy" id="4615"/>
    <lineage>
        <taxon>Eukaryota</taxon>
        <taxon>Viridiplantae</taxon>
        <taxon>Streptophyta</taxon>
        <taxon>Embryophyta</taxon>
        <taxon>Tracheophyta</taxon>
        <taxon>Spermatophyta</taxon>
        <taxon>Magnoliopsida</taxon>
        <taxon>Liliopsida</taxon>
        <taxon>Poales</taxon>
        <taxon>Bromeliaceae</taxon>
        <taxon>Bromelioideae</taxon>
        <taxon>Ananas</taxon>
    </lineage>
</organism>
<evidence type="ECO:0000313" key="2">
    <source>
        <dbReference type="Proteomes" id="UP000515123"/>
    </source>
</evidence>
<dbReference type="InterPro" id="IPR041577">
    <property type="entry name" value="RT_RNaseH_2"/>
</dbReference>
<dbReference type="Gene3D" id="3.30.420.10">
    <property type="entry name" value="Ribonuclease H-like superfamily/Ribonuclease H"/>
    <property type="match status" value="1"/>
</dbReference>
<dbReference type="InterPro" id="IPR012337">
    <property type="entry name" value="RNaseH-like_sf"/>
</dbReference>
<evidence type="ECO:0000313" key="3">
    <source>
        <dbReference type="RefSeq" id="XP_020081387.1"/>
    </source>
</evidence>
<reference evidence="3" key="2">
    <citation type="submission" date="2025-08" db="UniProtKB">
        <authorList>
            <consortium name="RefSeq"/>
        </authorList>
    </citation>
    <scope>IDENTIFICATION</scope>
    <source>
        <tissue evidence="3">Leaf</tissue>
    </source>
</reference>
<dbReference type="Pfam" id="PF00665">
    <property type="entry name" value="rve"/>
    <property type="match status" value="1"/>
</dbReference>
<dbReference type="OrthoDB" id="639461at2759"/>
<keyword evidence="2" id="KW-1185">Reference proteome</keyword>
<dbReference type="SUPFAM" id="SSF53098">
    <property type="entry name" value="Ribonuclease H-like"/>
    <property type="match status" value="1"/>
</dbReference>
<dbReference type="Pfam" id="PF17919">
    <property type="entry name" value="RT_RNaseH_2"/>
    <property type="match status" value="1"/>
</dbReference>
<feature type="domain" description="Integrase catalytic" evidence="1">
    <location>
        <begin position="173"/>
        <end position="333"/>
    </location>
</feature>
<name>A0A6P5EDR0_ANACO</name>
<dbReference type="RefSeq" id="XP_020081387.1">
    <property type="nucleotide sequence ID" value="XM_020225798.1"/>
</dbReference>
<proteinExistence type="predicted"/>
<dbReference type="AlphaFoldDB" id="A0A6P5EDR0"/>
<reference evidence="2" key="1">
    <citation type="journal article" date="2015" name="Nat. Genet.">
        <title>The pineapple genome and the evolution of CAM photosynthesis.</title>
        <authorList>
            <person name="Ming R."/>
            <person name="VanBuren R."/>
            <person name="Wai C.M."/>
            <person name="Tang H."/>
            <person name="Schatz M.C."/>
            <person name="Bowers J.E."/>
            <person name="Lyons E."/>
            <person name="Wang M.L."/>
            <person name="Chen J."/>
            <person name="Biggers E."/>
            <person name="Zhang J."/>
            <person name="Huang L."/>
            <person name="Zhang L."/>
            <person name="Miao W."/>
            <person name="Zhang J."/>
            <person name="Ye Z."/>
            <person name="Miao C."/>
            <person name="Lin Z."/>
            <person name="Wang H."/>
            <person name="Zhou H."/>
            <person name="Yim W.C."/>
            <person name="Priest H.D."/>
            <person name="Zheng C."/>
            <person name="Woodhouse M."/>
            <person name="Edger P.P."/>
            <person name="Guyot R."/>
            <person name="Guo H.B."/>
            <person name="Guo H."/>
            <person name="Zheng G."/>
            <person name="Singh R."/>
            <person name="Sharma A."/>
            <person name="Min X."/>
            <person name="Zheng Y."/>
            <person name="Lee H."/>
            <person name="Gurtowski J."/>
            <person name="Sedlazeck F.J."/>
            <person name="Harkess A."/>
            <person name="McKain M.R."/>
            <person name="Liao Z."/>
            <person name="Fang J."/>
            <person name="Liu J."/>
            <person name="Zhang X."/>
            <person name="Zhang Q."/>
            <person name="Hu W."/>
            <person name="Qin Y."/>
            <person name="Wang K."/>
            <person name="Chen L.Y."/>
            <person name="Shirley N."/>
            <person name="Lin Y.R."/>
            <person name="Liu L.Y."/>
            <person name="Hernandez A.G."/>
            <person name="Wright C.L."/>
            <person name="Bulone V."/>
            <person name="Tuskan G.A."/>
            <person name="Heath K."/>
            <person name="Zee F."/>
            <person name="Moore P.H."/>
            <person name="Sunkar R."/>
            <person name="Leebens-Mack J.H."/>
            <person name="Mockler T."/>
            <person name="Bennetzen J.L."/>
            <person name="Freeling M."/>
            <person name="Sankoff D."/>
            <person name="Paterson A.H."/>
            <person name="Zhu X."/>
            <person name="Yang X."/>
            <person name="Smith J.A."/>
            <person name="Cushman J.C."/>
            <person name="Paull R.E."/>
            <person name="Yu Q."/>
        </authorList>
    </citation>
    <scope>NUCLEOTIDE SEQUENCE [LARGE SCALE GENOMIC DNA]</scope>
    <source>
        <strain evidence="2">cv. F153</strain>
    </source>
</reference>
<dbReference type="Proteomes" id="UP000515123">
    <property type="component" value="Unplaced"/>
</dbReference>
<dbReference type="PROSITE" id="PS50994">
    <property type="entry name" value="INTEGRASE"/>
    <property type="match status" value="1"/>
</dbReference>
<dbReference type="InterPro" id="IPR001584">
    <property type="entry name" value="Integrase_cat-core"/>
</dbReference>
<dbReference type="InterPro" id="IPR043502">
    <property type="entry name" value="DNA/RNA_pol_sf"/>
</dbReference>
<evidence type="ECO:0000259" key="1">
    <source>
        <dbReference type="PROSITE" id="PS50994"/>
    </source>
</evidence>
<sequence>MGKINYLRRFISNLAGRIEVFTPLLRLKDKEEFIWTERQQEAFENIKRYLSNPPVLVPPKSNQPMKLYISAAVENLGCLLAQENEEKEEQAIYYLSKRLLDTEKRAIKGQAIADFLADHPCVEIEEPKQSLIGCQRWVLYFDGSRTTESAGAGIVIQSPEGYRVPASEMYAIIKPWPFRGWAMDLIGKIQPNSSAGHKFLIVAIDYFTKWVEARPTRLVTQKEIIDFVEDHIIHRFGISETVTTDQGTMFMGGQFVRFIESRKIKLLHSSPYYAQANGQVEATNKIIINLMKRHIGKYPRKCNEKLSEVLWACRTSIKTTTRMTPFQLVYGHEAVIPAEITVPSLRLEKQKDLSADEYY</sequence>
<dbReference type="GeneID" id="109705035"/>
<dbReference type="GO" id="GO:0003676">
    <property type="term" value="F:nucleic acid binding"/>
    <property type="evidence" value="ECO:0007669"/>
    <property type="project" value="InterPro"/>
</dbReference>
<dbReference type="GO" id="GO:0015074">
    <property type="term" value="P:DNA integration"/>
    <property type="evidence" value="ECO:0007669"/>
    <property type="project" value="InterPro"/>
</dbReference>
<dbReference type="PANTHER" id="PTHR48475">
    <property type="entry name" value="RIBONUCLEASE H"/>
    <property type="match status" value="1"/>
</dbReference>
<dbReference type="Gene3D" id="3.30.70.270">
    <property type="match status" value="1"/>
</dbReference>
<gene>
    <name evidence="3" type="primary">LOC109705035</name>
</gene>